<evidence type="ECO:0000313" key="6">
    <source>
        <dbReference type="Proteomes" id="UP000266673"/>
    </source>
</evidence>
<dbReference type="FunFam" id="3.90.550.10:FF:000051">
    <property type="entry name" value="Alpha-1,2-mannosyltransferase (Ktr4)"/>
    <property type="match status" value="1"/>
</dbReference>
<dbReference type="SUPFAM" id="SSF53448">
    <property type="entry name" value="Nucleotide-diphospho-sugar transferases"/>
    <property type="match status" value="1"/>
</dbReference>
<dbReference type="EMBL" id="QKWP01000373">
    <property type="protein sequence ID" value="RIB21218.1"/>
    <property type="molecule type" value="Genomic_DNA"/>
</dbReference>
<dbReference type="AlphaFoldDB" id="A0A397VHC3"/>
<keyword evidence="2 5" id="KW-0808">Transferase</keyword>
<dbReference type="PANTHER" id="PTHR31121">
    <property type="entry name" value="ALPHA-1,2 MANNOSYLTRANSFERASE KTR1"/>
    <property type="match status" value="1"/>
</dbReference>
<dbReference type="GO" id="GO:0006487">
    <property type="term" value="P:protein N-linked glycosylation"/>
    <property type="evidence" value="ECO:0007669"/>
    <property type="project" value="TreeGrafter"/>
</dbReference>
<dbReference type="Proteomes" id="UP000266673">
    <property type="component" value="Unassembled WGS sequence"/>
</dbReference>
<dbReference type="STRING" id="44941.A0A397VHC3"/>
<keyword evidence="4" id="KW-0472">Membrane</keyword>
<evidence type="ECO:0000256" key="1">
    <source>
        <dbReference type="ARBA" id="ARBA00007677"/>
    </source>
</evidence>
<keyword evidence="4" id="KW-0812">Transmembrane</keyword>
<comment type="caution">
    <text evidence="5">The sequence shown here is derived from an EMBL/GenBank/DDBJ whole genome shotgun (WGS) entry which is preliminary data.</text>
</comment>
<accession>A0A397VHC3</accession>
<dbReference type="GO" id="GO:0000032">
    <property type="term" value="P:cell wall mannoprotein biosynthetic process"/>
    <property type="evidence" value="ECO:0007669"/>
    <property type="project" value="TreeGrafter"/>
</dbReference>
<gene>
    <name evidence="5" type="ORF">C2G38_1962777</name>
</gene>
<protein>
    <submittedName>
        <fullName evidence="5">Glycosyltransferase Family 15 protein</fullName>
    </submittedName>
</protein>
<evidence type="ECO:0000256" key="3">
    <source>
        <dbReference type="PIRSR" id="PIRSR018153-1"/>
    </source>
</evidence>
<comment type="similarity">
    <text evidence="1">Belongs to the glycosyltransferase 15 family.</text>
</comment>
<dbReference type="GO" id="GO:0000026">
    <property type="term" value="F:alpha-1,2-mannosyltransferase activity"/>
    <property type="evidence" value="ECO:0007669"/>
    <property type="project" value="TreeGrafter"/>
</dbReference>
<evidence type="ECO:0000256" key="4">
    <source>
        <dbReference type="SAM" id="Phobius"/>
    </source>
</evidence>
<feature type="transmembrane region" description="Helical" evidence="4">
    <location>
        <begin position="352"/>
        <end position="374"/>
    </location>
</feature>
<dbReference type="InterPro" id="IPR029044">
    <property type="entry name" value="Nucleotide-diphossugar_trans"/>
</dbReference>
<evidence type="ECO:0000256" key="2">
    <source>
        <dbReference type="ARBA" id="ARBA00022679"/>
    </source>
</evidence>
<dbReference type="GO" id="GO:0005794">
    <property type="term" value="C:Golgi apparatus"/>
    <property type="evidence" value="ECO:0007669"/>
    <property type="project" value="TreeGrafter"/>
</dbReference>
<dbReference type="InterPro" id="IPR002685">
    <property type="entry name" value="Glyco_trans_15"/>
</dbReference>
<sequence length="379" mass="45388">MIKRVNSIYILLALVALILYVFLYAILKTYSKVGFSEVNNVLQENTGQIGKANACFVILTQNFKLEGVRKSMRQLEDRFNRNYNYPYVFLNNEPFTQEFINFTRAMTKAKIEYGLVPKEYWDMPDNIDLELFNKNKDEMVKNGMRRSGSLSYRQMCRFYSGFFYQHELLKKYDYYWRVEPDVDFYCDIDFDPFVYMKENDIKYGFTLVLYEDLITIPTLWDTVKNFIRTYPHLIVKDSIIEFITDDNGETYNLCQFWSNFEIADLNLWRGEAYTKFFDFLDKKGGFFYERWGDAPIHTIAAALFLKKHQVRFFEEIGYHHRPFLNCPKGNKFQYKCLCNPDDSMGKFQLTNLVAILFSTNFIINQFYMWFILILQKITK</sequence>
<dbReference type="PANTHER" id="PTHR31121:SF6">
    <property type="entry name" value="ALPHA-1,2 MANNOSYLTRANSFERASE KTR1"/>
    <property type="match status" value="1"/>
</dbReference>
<feature type="active site" description="Nucleophile" evidence="3">
    <location>
        <position position="261"/>
    </location>
</feature>
<keyword evidence="6" id="KW-1185">Reference proteome</keyword>
<name>A0A397VHC3_9GLOM</name>
<dbReference type="Pfam" id="PF01793">
    <property type="entry name" value="Glyco_transf_15"/>
    <property type="match status" value="1"/>
</dbReference>
<organism evidence="5 6">
    <name type="scientific">Gigaspora rosea</name>
    <dbReference type="NCBI Taxonomy" id="44941"/>
    <lineage>
        <taxon>Eukaryota</taxon>
        <taxon>Fungi</taxon>
        <taxon>Fungi incertae sedis</taxon>
        <taxon>Mucoromycota</taxon>
        <taxon>Glomeromycotina</taxon>
        <taxon>Glomeromycetes</taxon>
        <taxon>Diversisporales</taxon>
        <taxon>Gigasporaceae</taxon>
        <taxon>Gigaspora</taxon>
    </lineage>
</organism>
<proteinExistence type="inferred from homology"/>
<feature type="transmembrane region" description="Helical" evidence="4">
    <location>
        <begin position="7"/>
        <end position="27"/>
    </location>
</feature>
<reference evidence="5 6" key="1">
    <citation type="submission" date="2018-06" db="EMBL/GenBank/DDBJ databases">
        <title>Comparative genomics reveals the genomic features of Rhizophagus irregularis, R. cerebriforme, R. diaphanum and Gigaspora rosea, and their symbiotic lifestyle signature.</title>
        <authorList>
            <person name="Morin E."/>
            <person name="San Clemente H."/>
            <person name="Chen E.C.H."/>
            <person name="De La Providencia I."/>
            <person name="Hainaut M."/>
            <person name="Kuo A."/>
            <person name="Kohler A."/>
            <person name="Murat C."/>
            <person name="Tang N."/>
            <person name="Roy S."/>
            <person name="Loubradou J."/>
            <person name="Henrissat B."/>
            <person name="Grigoriev I.V."/>
            <person name="Corradi N."/>
            <person name="Roux C."/>
            <person name="Martin F.M."/>
        </authorList>
    </citation>
    <scope>NUCLEOTIDE SEQUENCE [LARGE SCALE GENOMIC DNA]</scope>
    <source>
        <strain evidence="5 6">DAOM 194757</strain>
    </source>
</reference>
<dbReference type="Gene3D" id="3.90.550.10">
    <property type="entry name" value="Spore Coat Polysaccharide Biosynthesis Protein SpsA, Chain A"/>
    <property type="match status" value="1"/>
</dbReference>
<dbReference type="OrthoDB" id="439943at2759"/>
<evidence type="ECO:0000313" key="5">
    <source>
        <dbReference type="EMBL" id="RIB21218.1"/>
    </source>
</evidence>
<keyword evidence="4" id="KW-1133">Transmembrane helix</keyword>
<dbReference type="GO" id="GO:0016020">
    <property type="term" value="C:membrane"/>
    <property type="evidence" value="ECO:0007669"/>
    <property type="project" value="InterPro"/>
</dbReference>
<dbReference type="PIRSF" id="PIRSF018153">
    <property type="entry name" value="Glyco_trans_15"/>
    <property type="match status" value="1"/>
</dbReference>